<feature type="non-terminal residue" evidence="1">
    <location>
        <position position="1"/>
    </location>
</feature>
<organism evidence="1 2">
    <name type="scientific">Dentiscutata heterogama</name>
    <dbReference type="NCBI Taxonomy" id="1316150"/>
    <lineage>
        <taxon>Eukaryota</taxon>
        <taxon>Fungi</taxon>
        <taxon>Fungi incertae sedis</taxon>
        <taxon>Mucoromycota</taxon>
        <taxon>Glomeromycotina</taxon>
        <taxon>Glomeromycetes</taxon>
        <taxon>Diversisporales</taxon>
        <taxon>Gigasporaceae</taxon>
        <taxon>Dentiscutata</taxon>
    </lineage>
</organism>
<proteinExistence type="predicted"/>
<dbReference type="Proteomes" id="UP000789702">
    <property type="component" value="Unassembled WGS sequence"/>
</dbReference>
<reference evidence="1" key="1">
    <citation type="submission" date="2021-06" db="EMBL/GenBank/DDBJ databases">
        <authorList>
            <person name="Kallberg Y."/>
            <person name="Tangrot J."/>
            <person name="Rosling A."/>
        </authorList>
    </citation>
    <scope>NUCLEOTIDE SEQUENCE</scope>
    <source>
        <strain evidence="1">IL203A</strain>
    </source>
</reference>
<dbReference type="EMBL" id="CAJVPU010026804">
    <property type="protein sequence ID" value="CAG8701281.1"/>
    <property type="molecule type" value="Genomic_DNA"/>
</dbReference>
<accession>A0ACA9PCJ3</accession>
<sequence length="53" mass="6308">TMAFEAVPKKIEVQWLANWSLRLELRLNNYQYLGNWYQDFLVAAKSHSSYSVQ</sequence>
<keyword evidence="2" id="KW-1185">Reference proteome</keyword>
<gene>
    <name evidence="1" type="ORF">DHETER_LOCUS11768</name>
</gene>
<name>A0ACA9PCJ3_9GLOM</name>
<comment type="caution">
    <text evidence="1">The sequence shown here is derived from an EMBL/GenBank/DDBJ whole genome shotgun (WGS) entry which is preliminary data.</text>
</comment>
<protein>
    <submittedName>
        <fullName evidence="1">595_t:CDS:1</fullName>
    </submittedName>
</protein>
<evidence type="ECO:0000313" key="1">
    <source>
        <dbReference type="EMBL" id="CAG8701281.1"/>
    </source>
</evidence>
<evidence type="ECO:0000313" key="2">
    <source>
        <dbReference type="Proteomes" id="UP000789702"/>
    </source>
</evidence>